<evidence type="ECO:0000256" key="10">
    <source>
        <dbReference type="ARBA" id="ARBA00023015"/>
    </source>
</evidence>
<dbReference type="SMART" id="SM00541">
    <property type="entry name" value="FYRN"/>
    <property type="match status" value="1"/>
</dbReference>
<keyword evidence="12" id="KW-0238">DNA-binding</keyword>
<dbReference type="PROSITE" id="PS51542">
    <property type="entry name" value="FYRN"/>
    <property type="match status" value="1"/>
</dbReference>
<dbReference type="GO" id="GO:0003700">
    <property type="term" value="F:DNA-binding transcription factor activity"/>
    <property type="evidence" value="ECO:0007669"/>
    <property type="project" value="InterPro"/>
</dbReference>
<keyword evidence="6" id="KW-0677">Repeat</keyword>
<dbReference type="GO" id="GO:0035097">
    <property type="term" value="C:histone methyltransferase complex"/>
    <property type="evidence" value="ECO:0007669"/>
    <property type="project" value="TreeGrafter"/>
</dbReference>
<feature type="domain" description="PHD-type" evidence="17">
    <location>
        <begin position="596"/>
        <end position="649"/>
    </location>
</feature>
<evidence type="ECO:0000256" key="2">
    <source>
        <dbReference type="ARBA" id="ARBA00022603"/>
    </source>
</evidence>
<dbReference type="Gene3D" id="3.30.160.360">
    <property type="match status" value="1"/>
</dbReference>
<dbReference type="Gene3D" id="1.20.920.10">
    <property type="entry name" value="Bromodomain-like"/>
    <property type="match status" value="1"/>
</dbReference>
<keyword evidence="11" id="KW-0103">Bromodomain</keyword>
<dbReference type="GO" id="GO:0045893">
    <property type="term" value="P:positive regulation of DNA-templated transcription"/>
    <property type="evidence" value="ECO:0007669"/>
    <property type="project" value="TreeGrafter"/>
</dbReference>
<evidence type="ECO:0000256" key="1">
    <source>
        <dbReference type="ARBA" id="ARBA00004123"/>
    </source>
</evidence>
<dbReference type="CDD" id="cd15506">
    <property type="entry name" value="PHD1_KMT2A_like"/>
    <property type="match status" value="1"/>
</dbReference>
<dbReference type="PROSITE" id="PS51543">
    <property type="entry name" value="FYRC"/>
    <property type="match status" value="1"/>
</dbReference>
<evidence type="ECO:0000256" key="11">
    <source>
        <dbReference type="ARBA" id="ARBA00023117"/>
    </source>
</evidence>
<dbReference type="InterPro" id="IPR013083">
    <property type="entry name" value="Znf_RING/FYVE/PHD"/>
</dbReference>
<dbReference type="InterPro" id="IPR019787">
    <property type="entry name" value="Znf_PHD-finger"/>
</dbReference>
<evidence type="ECO:0000256" key="15">
    <source>
        <dbReference type="PROSITE-ProRule" id="PRU00146"/>
    </source>
</evidence>
<keyword evidence="5" id="KW-0479">Metal-binding</keyword>
<keyword evidence="8" id="KW-0862">Zinc</keyword>
<keyword evidence="7 15" id="KW-0863">Zinc-finger</keyword>
<feature type="region of interest" description="Disordered" evidence="16">
    <location>
        <begin position="1984"/>
        <end position="2026"/>
    </location>
</feature>
<gene>
    <name evidence="20" type="ORF">AMK59_6782</name>
</gene>
<proteinExistence type="predicted"/>
<evidence type="ECO:0000256" key="16">
    <source>
        <dbReference type="SAM" id="MobiDB-lite"/>
    </source>
</evidence>
<evidence type="ECO:0000259" key="19">
    <source>
        <dbReference type="PROSITE" id="PS51805"/>
    </source>
</evidence>
<evidence type="ECO:0000313" key="21">
    <source>
        <dbReference type="Proteomes" id="UP000051574"/>
    </source>
</evidence>
<evidence type="ECO:0000256" key="6">
    <source>
        <dbReference type="ARBA" id="ARBA00022737"/>
    </source>
</evidence>
<dbReference type="Pfam" id="PF00628">
    <property type="entry name" value="PHD"/>
    <property type="match status" value="1"/>
</dbReference>
<evidence type="ECO:0000256" key="8">
    <source>
        <dbReference type="ARBA" id="ARBA00022833"/>
    </source>
</evidence>
<keyword evidence="13" id="KW-0804">Transcription</keyword>
<keyword evidence="14" id="KW-0539">Nucleus</keyword>
<dbReference type="PANTHER" id="PTHR45838">
    <property type="entry name" value="HISTONE-LYSINE-N-METHYLTRANSFERASE 2 KMT2 FAMILY MEMBER"/>
    <property type="match status" value="1"/>
</dbReference>
<evidence type="ECO:0000256" key="5">
    <source>
        <dbReference type="ARBA" id="ARBA00022723"/>
    </source>
</evidence>
<feature type="region of interest" description="Disordered" evidence="16">
    <location>
        <begin position="194"/>
        <end position="219"/>
    </location>
</feature>
<dbReference type="InterPro" id="IPR001628">
    <property type="entry name" value="Znf_hrmn_rcpt"/>
</dbReference>
<feature type="region of interest" description="Disordered" evidence="16">
    <location>
        <begin position="2151"/>
        <end position="2175"/>
    </location>
</feature>
<dbReference type="GO" id="GO:0032259">
    <property type="term" value="P:methylation"/>
    <property type="evidence" value="ECO:0007669"/>
    <property type="project" value="UniProtKB-KW"/>
</dbReference>
<keyword evidence="10" id="KW-0805">Transcription regulation</keyword>
<dbReference type="PROSITE" id="PS50016">
    <property type="entry name" value="ZF_PHD_2"/>
    <property type="match status" value="2"/>
</dbReference>
<evidence type="ECO:0000259" key="18">
    <source>
        <dbReference type="PROSITE" id="PS51030"/>
    </source>
</evidence>
<dbReference type="SUPFAM" id="SSF57903">
    <property type="entry name" value="FYVE/PHD zinc finger"/>
    <property type="match status" value="2"/>
</dbReference>
<dbReference type="InterPro" id="IPR003889">
    <property type="entry name" value="FYrich_C"/>
</dbReference>
<name>A0A0T6AVL5_9SCAR</name>
<sequence>MGRSKFPGKPSKHVNRTRINVLCTPLDTTVGDTNNIVTVKIGDSKQSNNAGETSQDEKKSENVDKQINKRIPRKKQRTRLVNKRTALKRNGMLPSVSSKLTNINQVPRRTRSAVTGRRSIRNFSNIRKVPKPKHSVSPAKESNNLVGKFVLPSRSVHSSRVIKPNKRFINVESNEARAFKKRASNKRLCIRETEDKCPPDKNSAKESADNETNDISSVHSKGKVVLRQARLQLHTQSTSSGPEGPFSSNISNTVSPPGTVTCGVCGAVRFYRFVKQARKFNIYSCESCRKFISKMIKRHQSNLTALVCHKGQGMCHVPPIVRSQQWKLFRCAYRARCPACWLKMCLRSFQMPTALKNSLAQLLPKNMQTCDSLFTNPLSLLSWQSNVDTVTDKLSVSVNGETSQESNIRRRPVRLKAVKRDTKPIVNIPVSEIKRQKVDLKGPRVKHVCRSASIVLGQPIATFPIDNTKKNIDNEEKIESKKVIESKDTKIPTITKESTLAEKLRIEDDTSSSSFSEKQSITIAKNNFGKGDIKKERNIKNVTSSTVTEPKPVSYVRKNILERCNTISIDFWENYDPDEICKSGFGLTSSEMFPMQAICFLCGSAGQETLLHCLICCEPYHTYCLEQMPVNFVEYNEKYNWLCPRCTTCEACGQADRQKINCMKCHKAYHPNCFNTLWKRDDKPTLCSNCLRCKSCGSNSIAKFVGNFALCHLCFKLRNKGNYCPLCQKCYDDNDFNTKMMECGKCKKWVHAKCETLADEQYQILSLLPESVEFLCNKCCNQSTPFWREAIQNELKSSFSNVLKLLSKNRVARNMLKLSPYKNNNPNNRTPTLGRKIQFQDDENLDANENKEPNYRFLNRRLSFESQDGIIDVRQESKSPISSTIVDIKKKLNSNEYISLQDFNTGMEHALEGAESEELLKIYRNILKEVFPWYDPTQKEEKEENMDLKKSTLETPPQIQSSLFDSIKLFDYDMGKEKGKVDNRICGLCKVVGDGLPHKEARLLYCGQNEWVHANCALWSSEVYEEIDGSLQNVHSALSRGRLIKCAHCKQKGASVGCCEKGCHETYHFACALKVNCYFLHDKTVYCHSHELTNKNLLTNPSDFDIRRSVYVELDRKRKKYSEPDKVHFMVGSLSVTSLGKIIPILSDDFDALVPLGFTCTRLFWSTSEPWKLIPYYISTSILNSEINNICVDRNFTVDHSLPKPVVDKKLKEILLWQRDLSKETVDLDFEDEPQNTADLLTPELTDAIFEELPHDFLDGISVQDVLMYEELLSMDFKSEINYNDSNLISNSDQIKNTKDNAEDVDSDSKNSRELKRSKSEVFNQFGNTDKLNKNKSHQRSCSLTWSCKLDNSLTPTIKKRKITSRDNNMYFQLLQVDGAYDSSSSECESPIHESEDMWSFESTEEPVTCERCQCTYRTRASYKRHLTTCDALSTSESDSEDQVVRSNMISSEAPMYVNVTEAGEPNVITSYESFSSYQATQNEVHSTIMNTQTLVTAEATSEVIAVPENTNVLYPTFQQQVLEQKTATLPVITHPSLTISDMSSIPINQSTITMSQPQPIEESTQMQGNQQQATFCINQQPICVNQSNTLSLNHAGLISLDNSSITLNQTNPISINPITINQNSALPINQMEIQQPVAIQSIPFTSEVTPLINIAPQNQITIDAKMLAAPCTNLVNSVVAQTMAVPQAPWVKPVVKSSVITQKAIRPRGKPRSLAAKRGRLTTGSTIIMPPSSNTTPVIVQHLPSSNMVPFVDAFQQQSGQNLQYVTTITPQINSTIAPQTQLVQIQPENNFLSLVPGVQPTMIIQQPRVVTDQLIVDGNGSMMWATQPVYYGFETIVQNTVMQSQQFLPTTMNGVLTTNSSYSATTQVFQTSKLEPMLDVSQGGFVLVNSGQIVNPQAIQAHPQISHSVHAQNLSNTHVPVVSRQHRAQARNQAEPVNSAAVINDIPTQTVQTKPATTLPTSVNNLHSITLPLAPFVPEQGIPTNIVTPTPKPPTSAQSRPMSRVLPMQTNLPREQKKEEKTVNEKPIECAKETAIITSFIKPKVTILENEIIKEANEIIREKVVTAKPESQIKLNLPKTAEKGNHNHISNNSFSPKSTLPIQVASLKPIVTEIKANIPVDPVPEDKPETPLPPPVTEEVVPFSIPEITRPPPSPCEQKLSQEKTPNVNNTNNFPKNGTSILYTVETRDGFRYSSTSIYELWSKVFETVQDARAAHNMPPLPANALDKINNLQLLGLKTNGLRYLLEQLPGASKCAKYKPSFHTRKPLDDSDDDMDVTSTSGSIRTVSYVRKKEPYDMFGWLASKHRKPENCVIDSDLLPRRGSITNLPMAMRFRQLKLTSKVSVGVYRSNIHRRGLFSLRDIESGEMVIEYAGEVTKQ</sequence>
<dbReference type="CDD" id="cd15664">
    <property type="entry name" value="ePHD_KMT2A_like"/>
    <property type="match status" value="1"/>
</dbReference>
<evidence type="ECO:0000256" key="7">
    <source>
        <dbReference type="ARBA" id="ARBA00022771"/>
    </source>
</evidence>
<evidence type="ECO:0000256" key="3">
    <source>
        <dbReference type="ARBA" id="ARBA00022679"/>
    </source>
</evidence>
<dbReference type="Pfam" id="PF05965">
    <property type="entry name" value="FYRC"/>
    <property type="match status" value="1"/>
</dbReference>
<dbReference type="OrthoDB" id="308383at2759"/>
<dbReference type="PROSITE" id="PS51805">
    <property type="entry name" value="EPHD"/>
    <property type="match status" value="1"/>
</dbReference>
<dbReference type="SUPFAM" id="SSF82199">
    <property type="entry name" value="SET domain"/>
    <property type="match status" value="1"/>
</dbReference>
<dbReference type="GO" id="GO:0042800">
    <property type="term" value="F:histone H3K4 methyltransferase activity"/>
    <property type="evidence" value="ECO:0007669"/>
    <property type="project" value="TreeGrafter"/>
</dbReference>
<dbReference type="Pfam" id="PF13771">
    <property type="entry name" value="zf-HC5HC2H"/>
    <property type="match status" value="1"/>
</dbReference>
<accession>A0A0T6AVL5</accession>
<dbReference type="Proteomes" id="UP000051574">
    <property type="component" value="Unassembled WGS sequence"/>
</dbReference>
<feature type="region of interest" description="Disordered" evidence="16">
    <location>
        <begin position="1289"/>
        <end position="1319"/>
    </location>
</feature>
<feature type="compositionally biased region" description="Basic and acidic residues" evidence="16">
    <location>
        <begin position="55"/>
        <end position="67"/>
    </location>
</feature>
<keyword evidence="21" id="KW-1185">Reference proteome</keyword>
<feature type="compositionally biased region" description="Low complexity" evidence="16">
    <location>
        <begin position="2166"/>
        <end position="2175"/>
    </location>
</feature>
<evidence type="ECO:0000256" key="12">
    <source>
        <dbReference type="ARBA" id="ARBA00023125"/>
    </source>
</evidence>
<dbReference type="InterPro" id="IPR001965">
    <property type="entry name" value="Znf_PHD"/>
</dbReference>
<comment type="subcellular location">
    <subcellularLocation>
        <location evidence="1">Nucleus</location>
    </subcellularLocation>
</comment>
<keyword evidence="2" id="KW-0489">Methyltransferase</keyword>
<dbReference type="Gene3D" id="2.170.270.10">
    <property type="entry name" value="SET domain"/>
    <property type="match status" value="1"/>
</dbReference>
<protein>
    <submittedName>
        <fullName evidence="20">PHD finger motif containing protein</fullName>
    </submittedName>
</protein>
<keyword evidence="4" id="KW-0949">S-adenosyl-L-methionine</keyword>
<dbReference type="InterPro" id="IPR034732">
    <property type="entry name" value="EPHD"/>
</dbReference>
<feature type="region of interest" description="Disordered" evidence="16">
    <location>
        <begin position="42"/>
        <end position="76"/>
    </location>
</feature>
<dbReference type="EMBL" id="LJIG01022782">
    <property type="protein sequence ID" value="KRT78743.1"/>
    <property type="molecule type" value="Genomic_DNA"/>
</dbReference>
<reference evidence="20 21" key="1">
    <citation type="submission" date="2015-09" db="EMBL/GenBank/DDBJ databases">
        <title>Draft genome of the scarab beetle Oryctes borbonicus.</title>
        <authorList>
            <person name="Meyer J.M."/>
            <person name="Markov G.V."/>
            <person name="Baskaran P."/>
            <person name="Herrmann M."/>
            <person name="Sommer R.J."/>
            <person name="Roedelsperger C."/>
        </authorList>
    </citation>
    <scope>NUCLEOTIDE SEQUENCE [LARGE SCALE GENOMIC DNA]</scope>
    <source>
        <strain evidence="20">OB123</strain>
        <tissue evidence="20">Whole animal</tissue>
    </source>
</reference>
<dbReference type="InterPro" id="IPR046341">
    <property type="entry name" value="SET_dom_sf"/>
</dbReference>
<dbReference type="GO" id="GO:0005700">
    <property type="term" value="C:polytene chromosome"/>
    <property type="evidence" value="ECO:0007669"/>
    <property type="project" value="UniProtKB-ARBA"/>
</dbReference>
<evidence type="ECO:0000256" key="4">
    <source>
        <dbReference type="ARBA" id="ARBA00022691"/>
    </source>
</evidence>
<dbReference type="InterPro" id="IPR011011">
    <property type="entry name" value="Znf_FYVE_PHD"/>
</dbReference>
<organism evidence="20 21">
    <name type="scientific">Oryctes borbonicus</name>
    <dbReference type="NCBI Taxonomy" id="1629725"/>
    <lineage>
        <taxon>Eukaryota</taxon>
        <taxon>Metazoa</taxon>
        <taxon>Ecdysozoa</taxon>
        <taxon>Arthropoda</taxon>
        <taxon>Hexapoda</taxon>
        <taxon>Insecta</taxon>
        <taxon>Pterygota</taxon>
        <taxon>Neoptera</taxon>
        <taxon>Endopterygota</taxon>
        <taxon>Coleoptera</taxon>
        <taxon>Polyphaga</taxon>
        <taxon>Scarabaeiformia</taxon>
        <taxon>Scarabaeidae</taxon>
        <taxon>Dynastinae</taxon>
        <taxon>Oryctes</taxon>
    </lineage>
</organism>
<keyword evidence="3" id="KW-0808">Transferase</keyword>
<feature type="domain" description="PHD-type" evidence="19">
    <location>
        <begin position="983"/>
        <end position="1091"/>
    </location>
</feature>
<dbReference type="PROSITE" id="PS51030">
    <property type="entry name" value="NUCLEAR_REC_DBD_2"/>
    <property type="match status" value="1"/>
</dbReference>
<dbReference type="InterPro" id="IPR036427">
    <property type="entry name" value="Bromodomain-like_sf"/>
</dbReference>
<dbReference type="GO" id="GO:0098687">
    <property type="term" value="C:chromosomal region"/>
    <property type="evidence" value="ECO:0007669"/>
    <property type="project" value="UniProtKB-ARBA"/>
</dbReference>
<evidence type="ECO:0000313" key="20">
    <source>
        <dbReference type="EMBL" id="KRT78743.1"/>
    </source>
</evidence>
<dbReference type="GO" id="GO:0043565">
    <property type="term" value="F:sequence-specific DNA binding"/>
    <property type="evidence" value="ECO:0007669"/>
    <property type="project" value="InterPro"/>
</dbReference>
<feature type="compositionally biased region" description="Basic and acidic residues" evidence="16">
    <location>
        <begin position="2016"/>
        <end position="2026"/>
    </location>
</feature>
<feature type="compositionally biased region" description="Basic and acidic residues" evidence="16">
    <location>
        <begin position="1296"/>
        <end position="1319"/>
    </location>
</feature>
<feature type="compositionally biased region" description="Polar residues" evidence="16">
    <location>
        <begin position="44"/>
        <end position="53"/>
    </location>
</feature>
<feature type="domain" description="PHD-type" evidence="17">
    <location>
        <begin position="721"/>
        <end position="782"/>
    </location>
</feature>
<evidence type="ECO:0000256" key="9">
    <source>
        <dbReference type="ARBA" id="ARBA00022853"/>
    </source>
</evidence>
<dbReference type="FunFam" id="3.30.40.10:FF:000002">
    <property type="entry name" value="Histone-lysine N-methyltransferase"/>
    <property type="match status" value="1"/>
</dbReference>
<dbReference type="GO" id="GO:0008270">
    <property type="term" value="F:zinc ion binding"/>
    <property type="evidence" value="ECO:0007669"/>
    <property type="project" value="UniProtKB-KW"/>
</dbReference>
<feature type="domain" description="Nuclear receptor" evidence="18">
    <location>
        <begin position="259"/>
        <end position="362"/>
    </location>
</feature>
<dbReference type="Pfam" id="PF05964">
    <property type="entry name" value="FYRN"/>
    <property type="match status" value="1"/>
</dbReference>
<comment type="caution">
    <text evidence="20">The sequence shown here is derived from an EMBL/GenBank/DDBJ whole genome shotgun (WGS) entry which is preliminary data.</text>
</comment>
<keyword evidence="9" id="KW-0156">Chromatin regulator</keyword>
<evidence type="ECO:0000256" key="14">
    <source>
        <dbReference type="ARBA" id="ARBA00023242"/>
    </source>
</evidence>
<dbReference type="CDD" id="cd15508">
    <property type="entry name" value="PHD3_KMT2A_like"/>
    <property type="match status" value="1"/>
</dbReference>
<evidence type="ECO:0000256" key="13">
    <source>
        <dbReference type="ARBA" id="ARBA00023163"/>
    </source>
</evidence>
<dbReference type="InterPro" id="IPR003888">
    <property type="entry name" value="FYrich_N"/>
</dbReference>
<dbReference type="SMART" id="SM00542">
    <property type="entry name" value="FYRC"/>
    <property type="match status" value="1"/>
</dbReference>
<dbReference type="SMART" id="SM00249">
    <property type="entry name" value="PHD"/>
    <property type="match status" value="4"/>
</dbReference>
<feature type="compositionally biased region" description="Basic and acidic residues" evidence="16">
    <location>
        <begin position="194"/>
        <end position="208"/>
    </location>
</feature>
<dbReference type="PANTHER" id="PTHR45838:SF4">
    <property type="entry name" value="HISTONE-LYSINE N-METHYLTRANSFERASE TRITHORAX"/>
    <property type="match status" value="1"/>
</dbReference>
<evidence type="ECO:0000259" key="17">
    <source>
        <dbReference type="PROSITE" id="PS50016"/>
    </source>
</evidence>
<dbReference type="Gene3D" id="3.30.40.10">
    <property type="entry name" value="Zinc/RING finger domain, C3HC4 (zinc finger)"/>
    <property type="match status" value="3"/>
</dbReference>